<dbReference type="InterPro" id="IPR036249">
    <property type="entry name" value="Thioredoxin-like_sf"/>
</dbReference>
<dbReference type="PROSITE" id="PS50405">
    <property type="entry name" value="GST_CTER"/>
    <property type="match status" value="1"/>
</dbReference>
<dbReference type="EC" id="2.5.1.18" evidence="3"/>
<dbReference type="Proteomes" id="UP001184230">
    <property type="component" value="Unassembled WGS sequence"/>
</dbReference>
<dbReference type="InterPro" id="IPR050213">
    <property type="entry name" value="GST_superfamily"/>
</dbReference>
<organism evidence="3 4">
    <name type="scientific">Variovorax soli</name>
    <dbReference type="NCBI Taxonomy" id="376815"/>
    <lineage>
        <taxon>Bacteria</taxon>
        <taxon>Pseudomonadati</taxon>
        <taxon>Pseudomonadota</taxon>
        <taxon>Betaproteobacteria</taxon>
        <taxon>Burkholderiales</taxon>
        <taxon>Comamonadaceae</taxon>
        <taxon>Variovorax</taxon>
    </lineage>
</organism>
<dbReference type="PROSITE" id="PS50404">
    <property type="entry name" value="GST_NTER"/>
    <property type="match status" value="1"/>
</dbReference>
<dbReference type="InterPro" id="IPR004045">
    <property type="entry name" value="Glutathione_S-Trfase_N"/>
</dbReference>
<dbReference type="PANTHER" id="PTHR11571">
    <property type="entry name" value="GLUTATHIONE S-TRANSFERASE"/>
    <property type="match status" value="1"/>
</dbReference>
<comment type="caution">
    <text evidence="3">The sequence shown here is derived from an EMBL/GenBank/DDBJ whole genome shotgun (WGS) entry which is preliminary data.</text>
</comment>
<dbReference type="Gene3D" id="3.40.30.10">
    <property type="entry name" value="Glutaredoxin"/>
    <property type="match status" value="1"/>
</dbReference>
<accession>A0ABU1NBB0</accession>
<dbReference type="CDD" id="cd03192">
    <property type="entry name" value="GST_C_Sigma_like"/>
    <property type="match status" value="1"/>
</dbReference>
<proteinExistence type="predicted"/>
<dbReference type="PANTHER" id="PTHR11571:SF263">
    <property type="entry name" value="GLUTATHIONE S-TRANSFERASE"/>
    <property type="match status" value="1"/>
</dbReference>
<dbReference type="Pfam" id="PF14497">
    <property type="entry name" value="GST_C_3"/>
    <property type="match status" value="1"/>
</dbReference>
<feature type="domain" description="GST N-terminal" evidence="1">
    <location>
        <begin position="1"/>
        <end position="90"/>
    </location>
</feature>
<evidence type="ECO:0000259" key="1">
    <source>
        <dbReference type="PROSITE" id="PS50404"/>
    </source>
</evidence>
<sequence length="242" mass="26999">MTYQLHYWPTIQGRGEFVRLALEAAGAEYVDVAREPSGQGGGEAALVRRLHDPGNPRASFAPPFLVDGDVVVGQTAAILLYLGPRLGLAGTGERDALWTHQLQLTIADVVAEAHDTHHPISVGAYYEEQREAAQARAKCFREERIPKYLDWFERVLQRNPAGDVHLVGESLSYADLSLFQLVAGLRYAFPKATARALARTPAVVKLHGNVGRRQRVREYLQNPRRIPFNEEGIFRCYPELDA</sequence>
<dbReference type="CDD" id="cd03039">
    <property type="entry name" value="GST_N_Sigma_like"/>
    <property type="match status" value="1"/>
</dbReference>
<dbReference type="RefSeq" id="WP_309900128.1">
    <property type="nucleotide sequence ID" value="NZ_JAVDRF010000003.1"/>
</dbReference>
<dbReference type="SUPFAM" id="SSF52833">
    <property type="entry name" value="Thioredoxin-like"/>
    <property type="match status" value="1"/>
</dbReference>
<dbReference type="EMBL" id="JAVDRF010000003">
    <property type="protein sequence ID" value="MDR6535742.1"/>
    <property type="molecule type" value="Genomic_DNA"/>
</dbReference>
<dbReference type="InterPro" id="IPR036282">
    <property type="entry name" value="Glutathione-S-Trfase_C_sf"/>
</dbReference>
<dbReference type="InterPro" id="IPR010987">
    <property type="entry name" value="Glutathione-S-Trfase_C-like"/>
</dbReference>
<keyword evidence="3" id="KW-0808">Transferase</keyword>
<reference evidence="3 4" key="1">
    <citation type="submission" date="2023-07" db="EMBL/GenBank/DDBJ databases">
        <title>Sorghum-associated microbial communities from plants grown in Nebraska, USA.</title>
        <authorList>
            <person name="Schachtman D."/>
        </authorList>
    </citation>
    <scope>NUCLEOTIDE SEQUENCE [LARGE SCALE GENOMIC DNA]</scope>
    <source>
        <strain evidence="3 4">DS1781</strain>
    </source>
</reference>
<dbReference type="InterPro" id="IPR004046">
    <property type="entry name" value="GST_C"/>
</dbReference>
<gene>
    <name evidence="3" type="ORF">J2739_001512</name>
</gene>
<keyword evidence="4" id="KW-1185">Reference proteome</keyword>
<evidence type="ECO:0000313" key="4">
    <source>
        <dbReference type="Proteomes" id="UP001184230"/>
    </source>
</evidence>
<name>A0ABU1NBB0_9BURK</name>
<protein>
    <submittedName>
        <fullName evidence="3">Glutathione S-transferase</fullName>
        <ecNumber evidence="3">2.5.1.18</ecNumber>
    </submittedName>
</protein>
<evidence type="ECO:0000259" key="2">
    <source>
        <dbReference type="PROSITE" id="PS50405"/>
    </source>
</evidence>
<dbReference type="Gene3D" id="1.20.1050.10">
    <property type="match status" value="1"/>
</dbReference>
<feature type="domain" description="GST C-terminal" evidence="2">
    <location>
        <begin position="99"/>
        <end position="228"/>
    </location>
</feature>
<dbReference type="SUPFAM" id="SSF47616">
    <property type="entry name" value="GST C-terminal domain-like"/>
    <property type="match status" value="1"/>
</dbReference>
<dbReference type="GO" id="GO:0004364">
    <property type="term" value="F:glutathione transferase activity"/>
    <property type="evidence" value="ECO:0007669"/>
    <property type="project" value="UniProtKB-EC"/>
</dbReference>
<evidence type="ECO:0000313" key="3">
    <source>
        <dbReference type="EMBL" id="MDR6535742.1"/>
    </source>
</evidence>